<dbReference type="OrthoDB" id="5079070at2"/>
<dbReference type="AlphaFoldDB" id="A0A0M2HEF6"/>
<keyword evidence="1" id="KW-0812">Transmembrane</keyword>
<evidence type="ECO:0000256" key="1">
    <source>
        <dbReference type="SAM" id="Phobius"/>
    </source>
</evidence>
<sequence length="131" mass="14078">MSQAIDALAEIFSWIGFGVGALLAGVALIMYLLDGTWLPVRAVVESGPNGRLVRWFDEDGGVGEAHLTHEQDHHIGDSDMADIFVRRGSLNRMRLTHGSPAVRAVTRLAIGMLALGVVALVTSLVMLFVRG</sequence>
<dbReference type="Proteomes" id="UP000034098">
    <property type="component" value="Unassembled WGS sequence"/>
</dbReference>
<keyword evidence="3" id="KW-1185">Reference proteome</keyword>
<dbReference type="PATRIC" id="fig|69370.6.peg.1614"/>
<gene>
    <name evidence="2" type="ORF">RS82_01582</name>
</gene>
<feature type="transmembrane region" description="Helical" evidence="1">
    <location>
        <begin position="12"/>
        <end position="33"/>
    </location>
</feature>
<dbReference type="RefSeq" id="WP_045298304.1">
    <property type="nucleotide sequence ID" value="NZ_JYJA01000032.1"/>
</dbReference>
<keyword evidence="1" id="KW-0472">Membrane</keyword>
<proteinExistence type="predicted"/>
<reference evidence="2 3" key="1">
    <citation type="submission" date="2015-02" db="EMBL/GenBank/DDBJ databases">
        <title>Draft genome sequences of ten Microbacterium spp. with emphasis on heavy metal contaminated environments.</title>
        <authorList>
            <person name="Corretto E."/>
        </authorList>
    </citation>
    <scope>NUCLEOTIDE SEQUENCE [LARGE SCALE GENOMIC DNA]</scope>
    <source>
        <strain evidence="2 3">DSM 8608</strain>
    </source>
</reference>
<evidence type="ECO:0000313" key="3">
    <source>
        <dbReference type="Proteomes" id="UP000034098"/>
    </source>
</evidence>
<name>A0A0M2HEF6_MICTR</name>
<keyword evidence="1" id="KW-1133">Transmembrane helix</keyword>
<organism evidence="2 3">
    <name type="scientific">Microbacterium trichothecenolyticum</name>
    <name type="common">Aureobacterium trichothecenolyticum</name>
    <dbReference type="NCBI Taxonomy" id="69370"/>
    <lineage>
        <taxon>Bacteria</taxon>
        <taxon>Bacillati</taxon>
        <taxon>Actinomycetota</taxon>
        <taxon>Actinomycetes</taxon>
        <taxon>Micrococcales</taxon>
        <taxon>Microbacteriaceae</taxon>
        <taxon>Microbacterium</taxon>
    </lineage>
</organism>
<accession>A0A0M2HEF6</accession>
<protein>
    <submittedName>
        <fullName evidence="2">Uncharacterized protein</fullName>
    </submittedName>
</protein>
<dbReference type="EMBL" id="JYJA01000032">
    <property type="protein sequence ID" value="KJL43091.1"/>
    <property type="molecule type" value="Genomic_DNA"/>
</dbReference>
<comment type="caution">
    <text evidence="2">The sequence shown here is derived from an EMBL/GenBank/DDBJ whole genome shotgun (WGS) entry which is preliminary data.</text>
</comment>
<evidence type="ECO:0000313" key="2">
    <source>
        <dbReference type="EMBL" id="KJL43091.1"/>
    </source>
</evidence>
<feature type="transmembrane region" description="Helical" evidence="1">
    <location>
        <begin position="108"/>
        <end position="129"/>
    </location>
</feature>